<keyword evidence="2" id="KW-0812">Transmembrane</keyword>
<sequence length="578" mass="63363">MRRFITSIALLGAFFIIPSLEVSASWLIDHERFHTSVHGQMDCLECHQDKTGTGDHPDPGSVNKTVHAFFNVEQCVDCHDSALEELESGNHGNGTGKVSKEDSSCIQCHDPHTTMSSGSENIDFSAPVSEKCAVCHEVQTDLPPVAAQEAVCAECHLIPIKGTDKRAAMVQDLCFYCHGTDGKTGHHPVIDVPAYSSTPHSEMSCLTCHPFSAGFNHAGQPTADCKTCHLSHNKKTIRDPHVTVSCEACHLEGAWAVRDGLTGQILGKTVKSSETQVHHMALPDDETSCSRCHFRGNSVGAAAHILPAKGVFCMPCHSATLSVEDTVSMITLILFALGIAVLGTYLFTGSRLAGQQGQQDHGHTKGSGIKDMIKVMIVEGLFQRRLFLRSRARWMIHSLIFHAFLFRFFWGLFALAASSWESQWGGLSFMLNKNDSITALVFDVTGCMMLLGLILFVFLKHSKMKHINFDGFPKLDWPAFILLGGLIVVGFVLEGLRIAMTGSPPGAEYALVGYFIGWILPDVDFTVIYGWIWYAHAILTGCLVVYLPFSRLRHIVLVPLALAITANSKKGHNRRPPQ</sequence>
<keyword evidence="2" id="KW-0472">Membrane</keyword>
<dbReference type="PANTHER" id="PTHR35038:SF10">
    <property type="entry name" value="HIGH-MOLECULAR-WEIGHT CYTOCHROME C"/>
    <property type="match status" value="1"/>
</dbReference>
<dbReference type="Gene3D" id="3.90.10.10">
    <property type="entry name" value="Cytochrome C3"/>
    <property type="match status" value="1"/>
</dbReference>
<dbReference type="Gene3D" id="1.20.950.20">
    <property type="entry name" value="Transmembrane di-heme cytochromes, Chain C"/>
    <property type="match status" value="1"/>
</dbReference>
<organism evidence="3 4">
    <name type="scientific">Desulfocicer vacuolatum DSM 3385</name>
    <dbReference type="NCBI Taxonomy" id="1121400"/>
    <lineage>
        <taxon>Bacteria</taxon>
        <taxon>Pseudomonadati</taxon>
        <taxon>Thermodesulfobacteriota</taxon>
        <taxon>Desulfobacteria</taxon>
        <taxon>Desulfobacterales</taxon>
        <taxon>Desulfobacteraceae</taxon>
        <taxon>Desulfocicer</taxon>
    </lineage>
</organism>
<keyword evidence="2" id="KW-1133">Transmembrane helix</keyword>
<gene>
    <name evidence="3" type="ORF">SAMN02746065_11591</name>
</gene>
<dbReference type="Proteomes" id="UP000192418">
    <property type="component" value="Unassembled WGS sequence"/>
</dbReference>
<dbReference type="SUPFAM" id="SSF103501">
    <property type="entry name" value="Respiratory nitrate reductase 1 gamma chain"/>
    <property type="match status" value="1"/>
</dbReference>
<dbReference type="Gene3D" id="1.10.1130.10">
    <property type="entry name" value="Flavocytochrome C3, Chain A"/>
    <property type="match status" value="2"/>
</dbReference>
<reference evidence="3 4" key="1">
    <citation type="submission" date="2017-04" db="EMBL/GenBank/DDBJ databases">
        <authorList>
            <person name="Afonso C.L."/>
            <person name="Miller P.J."/>
            <person name="Scott M.A."/>
            <person name="Spackman E."/>
            <person name="Goraichik I."/>
            <person name="Dimitrov K.M."/>
            <person name="Suarez D.L."/>
            <person name="Swayne D.E."/>
        </authorList>
    </citation>
    <scope>NUCLEOTIDE SEQUENCE [LARGE SCALE GENOMIC DNA]</scope>
    <source>
        <strain evidence="3 4">DSM 3385</strain>
    </source>
</reference>
<name>A0A1W2D6L5_9BACT</name>
<keyword evidence="4" id="KW-1185">Reference proteome</keyword>
<keyword evidence="1" id="KW-0732">Signal</keyword>
<accession>A0A1W2D6L5</accession>
<dbReference type="PANTHER" id="PTHR35038">
    <property type="entry name" value="DISSIMILATORY SULFITE REDUCTASE SIRA"/>
    <property type="match status" value="1"/>
</dbReference>
<dbReference type="AlphaFoldDB" id="A0A1W2D6L5"/>
<feature type="transmembrane region" description="Helical" evidence="2">
    <location>
        <begin position="437"/>
        <end position="459"/>
    </location>
</feature>
<feature type="transmembrane region" description="Helical" evidence="2">
    <location>
        <begin position="394"/>
        <end position="417"/>
    </location>
</feature>
<feature type="transmembrane region" description="Helical" evidence="2">
    <location>
        <begin position="528"/>
        <end position="549"/>
    </location>
</feature>
<dbReference type="InterPro" id="IPR036280">
    <property type="entry name" value="Multihaem_cyt_sf"/>
</dbReference>
<evidence type="ECO:0000313" key="4">
    <source>
        <dbReference type="Proteomes" id="UP000192418"/>
    </source>
</evidence>
<dbReference type="RefSeq" id="WP_084070064.1">
    <property type="nucleotide sequence ID" value="NZ_FWXY01000015.1"/>
</dbReference>
<feature type="transmembrane region" description="Helical" evidence="2">
    <location>
        <begin position="480"/>
        <end position="500"/>
    </location>
</feature>
<proteinExistence type="predicted"/>
<dbReference type="InterPro" id="IPR051829">
    <property type="entry name" value="Multiheme_Cytochr_ET"/>
</dbReference>
<dbReference type="SUPFAM" id="SSF48695">
    <property type="entry name" value="Multiheme cytochromes"/>
    <property type="match status" value="1"/>
</dbReference>
<protein>
    <submittedName>
        <fullName evidence="3">Nitrate reductase gamma subunit</fullName>
    </submittedName>
</protein>
<feature type="transmembrane region" description="Helical" evidence="2">
    <location>
        <begin position="327"/>
        <end position="347"/>
    </location>
</feature>
<evidence type="ECO:0000256" key="2">
    <source>
        <dbReference type="SAM" id="Phobius"/>
    </source>
</evidence>
<dbReference type="EMBL" id="FWXY01000015">
    <property type="protein sequence ID" value="SMC92712.1"/>
    <property type="molecule type" value="Genomic_DNA"/>
</dbReference>
<evidence type="ECO:0000313" key="3">
    <source>
        <dbReference type="EMBL" id="SMC92712.1"/>
    </source>
</evidence>
<dbReference type="OrthoDB" id="5421177at2"/>
<evidence type="ECO:0000256" key="1">
    <source>
        <dbReference type="ARBA" id="ARBA00022729"/>
    </source>
</evidence>
<dbReference type="STRING" id="1121400.SAMN02746065_11591"/>
<dbReference type="InterPro" id="IPR036197">
    <property type="entry name" value="NarG-like_sf"/>
</dbReference>